<dbReference type="AlphaFoldDB" id="A0AAD0YIS8"/>
<gene>
    <name evidence="1" type="ORF">EG343_03510</name>
</gene>
<accession>A0AAD0YIS8</accession>
<evidence type="ECO:0000313" key="2">
    <source>
        <dbReference type="Proteomes" id="UP000278288"/>
    </source>
</evidence>
<dbReference type="EMBL" id="CP033923">
    <property type="protein sequence ID" value="AZA89759.1"/>
    <property type="molecule type" value="Genomic_DNA"/>
</dbReference>
<evidence type="ECO:0000313" key="1">
    <source>
        <dbReference type="EMBL" id="AZA89759.1"/>
    </source>
</evidence>
<dbReference type="KEGG" id="cnk:EG343_03510"/>
<protein>
    <submittedName>
        <fullName evidence="1">Uncharacterized protein</fullName>
    </submittedName>
</protein>
<organism evidence="1 2">
    <name type="scientific">Chryseobacterium nakagawai</name>
    <dbReference type="NCBI Taxonomy" id="1241982"/>
    <lineage>
        <taxon>Bacteria</taxon>
        <taxon>Pseudomonadati</taxon>
        <taxon>Bacteroidota</taxon>
        <taxon>Flavobacteriia</taxon>
        <taxon>Flavobacteriales</taxon>
        <taxon>Weeksellaceae</taxon>
        <taxon>Chryseobacterium group</taxon>
        <taxon>Chryseobacterium</taxon>
    </lineage>
</organism>
<dbReference type="Proteomes" id="UP000278288">
    <property type="component" value="Chromosome"/>
</dbReference>
<dbReference type="RefSeq" id="WP_123856226.1">
    <property type="nucleotide sequence ID" value="NZ_CP033923.1"/>
</dbReference>
<proteinExistence type="predicted"/>
<name>A0AAD0YIS8_CHRNA</name>
<sequence>MKNLVLFLCIIVVSLLNVSCKKGEALLISSKNKNNEAYNIQVNEQNNNALLNFVKSTSFDFKGYSLGKVGAYIDNIANNFALIKIYIENSGGTGTLGWIKVDFLSDKAYDITINPENPKGLTFNKEKYLAFKNEILDNEPANKAINDTIKAHKLPIEWSSENNLLSVKLSDTFFNIEMDNPNNDHFITYLSKTKSFIPIILSNCYESGYCEEYLITIKDNKEYSKLKIYYNTAPDGNLKNYETRVYKINEDFVIELKTEKYINDELISEKKEKYKINPEGKIILH</sequence>
<keyword evidence="2" id="KW-1185">Reference proteome</keyword>
<reference evidence="1 2" key="1">
    <citation type="submission" date="2018-11" db="EMBL/GenBank/DDBJ databases">
        <title>Proposal to divide the Flavobacteriaceae and reorganize its genera based on Amino Acid Identity values calculated from whole genome sequences.</title>
        <authorList>
            <person name="Nicholson A.C."/>
            <person name="Gulvik C.A."/>
            <person name="Whitney A.M."/>
            <person name="Humrighouse B.W."/>
            <person name="Bell M."/>
            <person name="Holmes B."/>
            <person name="Steigerwalt A.G."/>
            <person name="Villarma A."/>
            <person name="Sheth M."/>
            <person name="Batra D."/>
            <person name="Pryor J."/>
            <person name="Bernardet J.-F."/>
            <person name="Hugo C."/>
            <person name="Kampfer P."/>
            <person name="Newman J."/>
            <person name="McQuiston J.R."/>
        </authorList>
    </citation>
    <scope>NUCLEOTIDE SEQUENCE [LARGE SCALE GENOMIC DNA]</scope>
    <source>
        <strain evidence="1 2">G0041</strain>
    </source>
</reference>